<dbReference type="RefSeq" id="WP_108925144.1">
    <property type="nucleotide sequence ID" value="NZ_CP029206.1"/>
</dbReference>
<keyword evidence="7" id="KW-0862">Zinc</keyword>
<dbReference type="CDD" id="cd03429">
    <property type="entry name" value="NUDIX_NADH_pyrophosphatase_Nudt13"/>
    <property type="match status" value="1"/>
</dbReference>
<dbReference type="GO" id="GO:0035529">
    <property type="term" value="F:NADH pyrophosphatase activity"/>
    <property type="evidence" value="ECO:0007669"/>
    <property type="project" value="TreeGrafter"/>
</dbReference>
<evidence type="ECO:0000256" key="8">
    <source>
        <dbReference type="ARBA" id="ARBA00022842"/>
    </source>
</evidence>
<comment type="cofactor">
    <cofactor evidence="2">
        <name>Zn(2+)</name>
        <dbReference type="ChEBI" id="CHEBI:29105"/>
    </cofactor>
</comment>
<evidence type="ECO:0000256" key="4">
    <source>
        <dbReference type="ARBA" id="ARBA00012381"/>
    </source>
</evidence>
<keyword evidence="6" id="KW-0378">Hydrolase</keyword>
<dbReference type="GO" id="GO:0005829">
    <property type="term" value="C:cytosol"/>
    <property type="evidence" value="ECO:0007669"/>
    <property type="project" value="TreeGrafter"/>
</dbReference>
<dbReference type="Pfam" id="PF09297">
    <property type="entry name" value="Zn_ribbon_NUD"/>
    <property type="match status" value="1"/>
</dbReference>
<evidence type="ECO:0000256" key="1">
    <source>
        <dbReference type="ARBA" id="ARBA00001946"/>
    </source>
</evidence>
<gene>
    <name evidence="13" type="ORF">DDU33_10640</name>
</gene>
<organism evidence="13 14">
    <name type="scientific">Actinobacillus porcitonsillarum</name>
    <dbReference type="NCBI Taxonomy" id="189834"/>
    <lineage>
        <taxon>Bacteria</taxon>
        <taxon>Pseudomonadati</taxon>
        <taxon>Pseudomonadota</taxon>
        <taxon>Gammaproteobacteria</taxon>
        <taxon>Pasteurellales</taxon>
        <taxon>Pasteurellaceae</taxon>
        <taxon>Actinobacillus</taxon>
    </lineage>
</organism>
<dbReference type="GO" id="GO:0046872">
    <property type="term" value="F:metal ion binding"/>
    <property type="evidence" value="ECO:0007669"/>
    <property type="project" value="UniProtKB-KW"/>
</dbReference>
<dbReference type="InterPro" id="IPR020084">
    <property type="entry name" value="NUDIX_hydrolase_CS"/>
</dbReference>
<evidence type="ECO:0000256" key="6">
    <source>
        <dbReference type="ARBA" id="ARBA00022801"/>
    </source>
</evidence>
<dbReference type="Pfam" id="PF00293">
    <property type="entry name" value="NUDIX"/>
    <property type="match status" value="1"/>
</dbReference>
<dbReference type="SUPFAM" id="SSF55811">
    <property type="entry name" value="Nudix"/>
    <property type="match status" value="2"/>
</dbReference>
<dbReference type="EMBL" id="CP029206">
    <property type="protein sequence ID" value="AWI51907.1"/>
    <property type="molecule type" value="Genomic_DNA"/>
</dbReference>
<dbReference type="InterPro" id="IPR000086">
    <property type="entry name" value="NUDIX_hydrolase_dom"/>
</dbReference>
<keyword evidence="8" id="KW-0460">Magnesium</keyword>
<keyword evidence="9" id="KW-0520">NAD</keyword>
<proteinExistence type="inferred from homology"/>
<dbReference type="KEGG" id="apor:DDU33_10640"/>
<comment type="similarity">
    <text evidence="3">Belongs to the Nudix hydrolase family. NudC subfamily.</text>
</comment>
<reference evidence="14" key="1">
    <citation type="submission" date="2018-05" db="EMBL/GenBank/DDBJ databases">
        <title>Complete genome sequence of Actinobacillus porcitonsillarum reference strain 9953L55 (CCUG 46996).</title>
        <authorList>
            <person name="Dona V."/>
            <person name="Perreten V."/>
        </authorList>
    </citation>
    <scope>NUCLEOTIDE SEQUENCE [LARGE SCALE GENOMIC DNA]</scope>
    <source>
        <strain evidence="14">9953L55</strain>
    </source>
</reference>
<dbReference type="FunFam" id="3.90.79.10:FF:000004">
    <property type="entry name" value="NADH pyrophosphatase"/>
    <property type="match status" value="1"/>
</dbReference>
<keyword evidence="5" id="KW-0479">Metal-binding</keyword>
<keyword evidence="10" id="KW-0464">Manganese</keyword>
<dbReference type="EC" id="3.6.1.22" evidence="4"/>
<dbReference type="Proteomes" id="UP000244920">
    <property type="component" value="Chromosome"/>
</dbReference>
<evidence type="ECO:0000256" key="7">
    <source>
        <dbReference type="ARBA" id="ARBA00022833"/>
    </source>
</evidence>
<evidence type="ECO:0000256" key="11">
    <source>
        <dbReference type="ARBA" id="ARBA00023679"/>
    </source>
</evidence>
<accession>A0A2U8FLX1</accession>
<keyword evidence="14" id="KW-1185">Reference proteome</keyword>
<dbReference type="GO" id="GO:0019677">
    <property type="term" value="P:NAD+ catabolic process"/>
    <property type="evidence" value="ECO:0007669"/>
    <property type="project" value="TreeGrafter"/>
</dbReference>
<name>A0A2U8FLX1_9PAST</name>
<dbReference type="PANTHER" id="PTHR42904">
    <property type="entry name" value="NUDIX HYDROLASE, NUDC SUBFAMILY"/>
    <property type="match status" value="1"/>
</dbReference>
<dbReference type="PROSITE" id="PS51462">
    <property type="entry name" value="NUDIX"/>
    <property type="match status" value="1"/>
</dbReference>
<evidence type="ECO:0000313" key="13">
    <source>
        <dbReference type="EMBL" id="AWI51907.1"/>
    </source>
</evidence>
<dbReference type="Gene3D" id="3.90.79.20">
    <property type="match status" value="1"/>
</dbReference>
<feature type="domain" description="Nudix hydrolase" evidence="12">
    <location>
        <begin position="120"/>
        <end position="245"/>
    </location>
</feature>
<dbReference type="GO" id="GO:0006742">
    <property type="term" value="P:NADP+ catabolic process"/>
    <property type="evidence" value="ECO:0007669"/>
    <property type="project" value="TreeGrafter"/>
</dbReference>
<sequence length="253" mass="28607">MSKAYWIIVKEFDVALKDNQLLMGSEQELGFIGRNKIQMGEYQGLPVYLLQAEAQDNHREFTFLRSQIARPKTEANLLHRAVSLNHFLLTHRFCGTCGQKTEIASNELAVHCEHCGHRSYPVISPSIIVAVRKGKQILLANHLRHKGTIYTTLAGFVEAGEDVEQTIEREIFEETGIKVKNVRYFGSQPWSFPNSLMLGFLADYASGDISLQEDEIVDAQWFDYDKPLPELPPQGTIALALIQKTLELCANEN</sequence>
<dbReference type="PROSITE" id="PS00893">
    <property type="entry name" value="NUDIX_BOX"/>
    <property type="match status" value="1"/>
</dbReference>
<evidence type="ECO:0000256" key="2">
    <source>
        <dbReference type="ARBA" id="ARBA00001947"/>
    </source>
</evidence>
<evidence type="ECO:0000259" key="12">
    <source>
        <dbReference type="PROSITE" id="PS51462"/>
    </source>
</evidence>
<dbReference type="AlphaFoldDB" id="A0A2U8FLX1"/>
<protein>
    <recommendedName>
        <fullName evidence="4">NAD(+) diphosphatase</fullName>
        <ecNumber evidence="4">3.6.1.22</ecNumber>
    </recommendedName>
</protein>
<evidence type="ECO:0000256" key="10">
    <source>
        <dbReference type="ARBA" id="ARBA00023211"/>
    </source>
</evidence>
<evidence type="ECO:0000256" key="5">
    <source>
        <dbReference type="ARBA" id="ARBA00022723"/>
    </source>
</evidence>
<evidence type="ECO:0000313" key="14">
    <source>
        <dbReference type="Proteomes" id="UP000244920"/>
    </source>
</evidence>
<dbReference type="PANTHER" id="PTHR42904:SF6">
    <property type="entry name" value="NAD-CAPPED RNA HYDROLASE NUDT12"/>
    <property type="match status" value="1"/>
</dbReference>
<evidence type="ECO:0000256" key="3">
    <source>
        <dbReference type="ARBA" id="ARBA00009595"/>
    </source>
</evidence>
<dbReference type="InterPro" id="IPR049734">
    <property type="entry name" value="NudC-like_C"/>
</dbReference>
<evidence type="ECO:0000256" key="9">
    <source>
        <dbReference type="ARBA" id="ARBA00023027"/>
    </source>
</evidence>
<dbReference type="InterPro" id="IPR015797">
    <property type="entry name" value="NUDIX_hydrolase-like_dom_sf"/>
</dbReference>
<dbReference type="InterPro" id="IPR050241">
    <property type="entry name" value="NAD-cap_RNA_hydrolase_NudC"/>
</dbReference>
<dbReference type="InterPro" id="IPR015376">
    <property type="entry name" value="Znr_NADH_PPase"/>
</dbReference>
<dbReference type="NCBIfam" id="NF001299">
    <property type="entry name" value="PRK00241.1"/>
    <property type="match status" value="1"/>
</dbReference>
<comment type="catalytic activity">
    <reaction evidence="11">
        <text>a 5'-end NAD(+)-phospho-ribonucleoside in mRNA + H2O = a 5'-end phospho-adenosine-phospho-ribonucleoside in mRNA + beta-nicotinamide D-ribonucleotide + 2 H(+)</text>
        <dbReference type="Rhea" id="RHEA:60876"/>
        <dbReference type="Rhea" id="RHEA-COMP:15698"/>
        <dbReference type="Rhea" id="RHEA-COMP:15719"/>
        <dbReference type="ChEBI" id="CHEBI:14649"/>
        <dbReference type="ChEBI" id="CHEBI:15377"/>
        <dbReference type="ChEBI" id="CHEBI:15378"/>
        <dbReference type="ChEBI" id="CHEBI:144029"/>
        <dbReference type="ChEBI" id="CHEBI:144051"/>
    </reaction>
    <physiologicalReaction direction="left-to-right" evidence="11">
        <dbReference type="Rhea" id="RHEA:60877"/>
    </physiologicalReaction>
</comment>
<comment type="cofactor">
    <cofactor evidence="1">
        <name>Mg(2+)</name>
        <dbReference type="ChEBI" id="CHEBI:18420"/>
    </cofactor>
</comment>
<dbReference type="Gene3D" id="3.90.79.10">
    <property type="entry name" value="Nucleoside Triphosphate Pyrophosphohydrolase"/>
    <property type="match status" value="1"/>
</dbReference>